<evidence type="ECO:0000313" key="3">
    <source>
        <dbReference type="EMBL" id="MCG2589206.1"/>
    </source>
</evidence>
<comment type="caution">
    <text evidence="3">The sequence shown here is derived from an EMBL/GenBank/DDBJ whole genome shotgun (WGS) entry which is preliminary data.</text>
</comment>
<proteinExistence type="predicted"/>
<evidence type="ECO:0000313" key="4">
    <source>
        <dbReference type="Proteomes" id="UP001165366"/>
    </source>
</evidence>
<dbReference type="InterPro" id="IPR024079">
    <property type="entry name" value="MetalloPept_cat_dom_sf"/>
</dbReference>
<dbReference type="RefSeq" id="WP_237854569.1">
    <property type="nucleotide sequence ID" value="NZ_JAKLWS010000013.1"/>
</dbReference>
<gene>
    <name evidence="3" type="ORF">L6773_11560</name>
</gene>
<keyword evidence="4" id="KW-1185">Reference proteome</keyword>
<name>A0ABS9KEE7_9BACT</name>
<keyword evidence="3" id="KW-0378">Hydrolase</keyword>
<keyword evidence="3" id="KW-0482">Metalloprotease</keyword>
<dbReference type="PANTHER" id="PTHR38478:SF1">
    <property type="entry name" value="ZINC DEPENDENT METALLOPROTEASE DOMAIN LIPOPROTEIN"/>
    <property type="match status" value="1"/>
</dbReference>
<dbReference type="GO" id="GO:0008237">
    <property type="term" value="F:metallopeptidase activity"/>
    <property type="evidence" value="ECO:0007669"/>
    <property type="project" value="UniProtKB-KW"/>
</dbReference>
<dbReference type="CDD" id="cd04276">
    <property type="entry name" value="ZnMc_MMP_like_2"/>
    <property type="match status" value="1"/>
</dbReference>
<accession>A0ABS9KEE7</accession>
<dbReference type="SUPFAM" id="SSF55486">
    <property type="entry name" value="Metalloproteases ('zincins'), catalytic domain"/>
    <property type="match status" value="1"/>
</dbReference>
<feature type="domain" description="EcxA zinc-binding" evidence="1">
    <location>
        <begin position="462"/>
        <end position="781"/>
    </location>
</feature>
<reference evidence="3" key="1">
    <citation type="submission" date="2022-01" db="EMBL/GenBank/DDBJ databases">
        <authorList>
            <person name="Wang Y."/>
        </authorList>
    </citation>
    <scope>NUCLEOTIDE SEQUENCE</scope>
    <source>
        <strain evidence="3">WB101</strain>
    </source>
</reference>
<dbReference type="PROSITE" id="PS51257">
    <property type="entry name" value="PROKAR_LIPOPROTEIN"/>
    <property type="match status" value="1"/>
</dbReference>
<dbReference type="Gene3D" id="3.40.390.10">
    <property type="entry name" value="Collagenase (Catalytic Domain)"/>
    <property type="match status" value="1"/>
</dbReference>
<dbReference type="Proteomes" id="UP001165366">
    <property type="component" value="Unassembled WGS sequence"/>
</dbReference>
<reference evidence="3" key="2">
    <citation type="submission" date="2024-05" db="EMBL/GenBank/DDBJ databases">
        <title>Rhodohalobacter halophilus gen. nov., sp. nov., a moderately halophilic member of the family Balneolaceae.</title>
        <authorList>
            <person name="Xia J."/>
        </authorList>
    </citation>
    <scope>NUCLEOTIDE SEQUENCE</scope>
    <source>
        <strain evidence="3">WB101</strain>
    </source>
</reference>
<feature type="domain" description="DUF5117" evidence="2">
    <location>
        <begin position="126"/>
        <end position="297"/>
    </location>
</feature>
<organism evidence="3 4">
    <name type="scientific">Rhodohalobacter sulfatireducens</name>
    <dbReference type="NCBI Taxonomy" id="2911366"/>
    <lineage>
        <taxon>Bacteria</taxon>
        <taxon>Pseudomonadati</taxon>
        <taxon>Balneolota</taxon>
        <taxon>Balneolia</taxon>
        <taxon>Balneolales</taxon>
        <taxon>Balneolaceae</taxon>
        <taxon>Rhodohalobacter</taxon>
    </lineage>
</organism>
<dbReference type="InterPro" id="IPR034032">
    <property type="entry name" value="Zn_MMP-like_bac"/>
</dbReference>
<protein>
    <submittedName>
        <fullName evidence="3">Zinc-dependent metalloprotease</fullName>
    </submittedName>
</protein>
<dbReference type="InterPro" id="IPR032534">
    <property type="entry name" value="EcxA_zinc-bd"/>
</dbReference>
<dbReference type="PANTHER" id="PTHR38478">
    <property type="entry name" value="PEPTIDASE M1A AND M12B"/>
    <property type="match status" value="1"/>
</dbReference>
<evidence type="ECO:0000259" key="2">
    <source>
        <dbReference type="Pfam" id="PF17148"/>
    </source>
</evidence>
<sequence>MPLISRNALQVVFGVFLFLLISACSNTQKISVSSTSATQQQVSSEFDKAIENSVTYDGLFTVYQDTTDGSVKLQINEDQIDQEFIYFGMSSNGVLDAGHFRGAFRENKILKVRRYFDKLEFVHVNNSFYFDNESPLSRASAANISDAVLFSTEIEAEDKENGKLLINADPLFISESLSQIKPTPNPRSRPGEFSLGRLSNEKSKYSEIRSYPENTDVIVEYVYDSPYVTGSTSDAVTDGRAVSVTFQHTFIEMPENNYKPRFDDPRVGYFITQKDNQVSTSATPYHDLIHRWNLVKKDPEAELSEPVEPIVWWIENTTPTGFRETIQNATLAWNEAFEKAGFKNAIQVKVQPDSADWDAGDVRYNVLRWTSSPNPPFGGYGPSFVNPRTGEILGADIMLEWAAFRSYTRADDLFTGSFDFFDMHESMDPRYCSISQYLSEDRQFASSALLILDDAGEEDIDGLEKQAMTRLILHEVGHTLGLNHNMQASSIYSPEEINDPEFAAENGLSGSVMDYHSINVNSDHDAQSLYYDLQPGPYDVWAIEYGYSPALDDPEAEDARLEEILSRSTEPELAFGNDADDMRSSGNGIDPRVMVRDLSSDPVEYSADRIQLISTLLDGLVEKYGTIEGQSYQELRNAFISIMGQRARQTTVISRQIGGVYRDRAFIGQEGGTQPYTPVPAEKQREAMSQLSEHLFAPDAFEESHEVYKYLQEQRRGFDFFGETEDPKVHDLVLGMQVGVMTHILHPSTIKRITNSRLYGNTYVAADVVRDLTSAIFDADASGNVNTFRQNAQVEYVKVLGVVLESDQHDNLAKSAALHNLQYIRGLMEDKGNVNNETMAHAAHITYLIDEAIES</sequence>
<dbReference type="Pfam" id="PF16313">
    <property type="entry name" value="DUF4953"/>
    <property type="match status" value="1"/>
</dbReference>
<dbReference type="EMBL" id="JAKLWS010000013">
    <property type="protein sequence ID" value="MCG2589206.1"/>
    <property type="molecule type" value="Genomic_DNA"/>
</dbReference>
<keyword evidence="3" id="KW-0645">Protease</keyword>
<dbReference type="Pfam" id="PF17148">
    <property type="entry name" value="DUF5117"/>
    <property type="match status" value="1"/>
</dbReference>
<evidence type="ECO:0000259" key="1">
    <source>
        <dbReference type="Pfam" id="PF16313"/>
    </source>
</evidence>
<dbReference type="InterPro" id="IPR033413">
    <property type="entry name" value="DUF5117"/>
</dbReference>